<evidence type="ECO:0000256" key="4">
    <source>
        <dbReference type="ARBA" id="ARBA00022840"/>
    </source>
</evidence>
<evidence type="ECO:0000259" key="8">
    <source>
        <dbReference type="PROSITE" id="PS50893"/>
    </source>
</evidence>
<feature type="transmembrane region" description="Helical" evidence="7">
    <location>
        <begin position="261"/>
        <end position="286"/>
    </location>
</feature>
<keyword evidence="3" id="KW-0547">Nucleotide-binding</keyword>
<name>A0AAD4R4J6_9BILA</name>
<keyword evidence="10" id="KW-1185">Reference proteome</keyword>
<feature type="transmembrane region" description="Helical" evidence="7">
    <location>
        <begin position="23"/>
        <end position="44"/>
    </location>
</feature>
<feature type="transmembrane region" description="Helical" evidence="7">
    <location>
        <begin position="292"/>
        <end position="314"/>
    </location>
</feature>
<dbReference type="InterPro" id="IPR017871">
    <property type="entry name" value="ABC_transporter-like_CS"/>
</dbReference>
<sequence length="1596" mass="181237">MRLVTQILLLQQKDFKLLFRRKWLFLLEIAVALVCLPLTIFMIMKDTQIENDLGTGENFSVNYIRRNPSPGGHNYPIIVSGVEEFERNLLSSAAERMGIYLAWENKTTPSPRRVKVNKINIASKQLDYVIESDQVRSIGWKNNEPYTPGFKEFHLDYNETSAIQLSFETVFLAAVLNPNDVNEREKLDRIQNFFNDGLSCSEFPRHESKQRISTLIFPYHFIVLFLITLIPMPFLVRDVLQEKEADIKTYMMSMGLSPTSYYFSHFISGSWKITAICMVVMFPVVLGLKHVFLPFLIIVFLYAQLSVAVVLLVATIFRKALVANIVLEVIFFVLIVVTLMYPAPKLNLGLSFLYTLNPMNALHTGLVDLVLYERLDVPLKLFWLFPSIYTWECALVMLIVEIFILVVLTIFIDNVSGADGSLFSFISRTIMSVFKSRNNDEARNGRNRMSARNIEPETGMNHNNIAIEIDNLVKEWSPGQVAVNGISMNAYNGNVTVLLGHNGAGKTSTFACLTGFTRPTSGRIMICGESMTENPHHCQSMIGYCPQNNPLFNDLTVYEHMVLYGRLRTADFHVKDRDEIFNLLRKVDLLAHKDKLAKELSGGMKRKLFVALALVGKAPVVLLDEPTAGMDPSARQLIRDMLLIEKRERAILLTTHYMDEADMLGDRVAIMVKGDIVCNGAVDYLKQKYGTGYVLTVGLKRLDIAHNPQESIMEVITNILEHIKKFVPSATVQDESANAQGLNILLPYESRQVFVPMFKELEENQSMLLIESFGLSINTLEQVFIRVGEIAEGEDDTERLEHVKRVAQQLCDTTDNQETRSILHVSQMIHLLWRNALYLWRNMSRVIIPIMIALLLYVPFLLVHFKVISIENFSTGSSESVDLSFSHLPDAAITFDQDLANITTVKDITDYLRRFSQLSLLEDQTEKNFKQMYFHQPPLGFGFKLRDSRSTVPTNIFYNQRLNYGPLYAISALTNSFFRNKGGEIKMGIFKEKNNDTKVQMKSPSQEFDMEIMAKSFFGAAYFHYSLSLALACIILSLTLEMGTNFKHQLFLTKMSGLIYWSAQFLFDFCYFVLFAVLIFLLSFWSMGIPAQCIASLWPIWIIFFLSGTAITYCFSFYFKSRTIALIAMYCWHTILPTILSTIIGIISLITQSKGVQLLNRALGFVFPGLIHSSSINKLLNNCQNKTLGFDIFELYGFGENGVGFDVLEMLLTFIVFTVFLSALQSTRIASRLHTLLSRKYQTKLVSLPREDEDVIQERQWMATQSDQSLSLAVRGLYRFYNPRLCAVRNLTFGVRPDDCFGLLGVNGAGKTSTFDILTAYSYPTAGQATVNGIDVTERPPIGYCPQFDALSTDLTGWETLYLVGALNGLNDAEWRVDKVLESIQLSEERNKLVKHYSGGQKRRISIGVALMSCSRLIMLDEPTAGVDPRTRRHIWNLLTELRRNNTALLLTTHSMEECEVLCSRIGFMNKGSLITIGSTQHLKNKYGNSFLLCISLKNPSAEAGQQLNYAVCSTFGVAPTLDAEHMPTLSWQIPRKRNEEDAWSNLYQRVDDFVQKYVTANDENAEIRDYWIVQSSLQQVFIYLSHLNPAESNSA</sequence>
<evidence type="ECO:0000256" key="7">
    <source>
        <dbReference type="SAM" id="Phobius"/>
    </source>
</evidence>
<accession>A0AAD4R4J6</accession>
<feature type="transmembrane region" description="Helical" evidence="7">
    <location>
        <begin position="1130"/>
        <end position="1150"/>
    </location>
</feature>
<dbReference type="InterPro" id="IPR026082">
    <property type="entry name" value="ABCA"/>
</dbReference>
<dbReference type="FunFam" id="3.40.50.300:FF:000933">
    <property type="entry name" value="ABC transporter A family member 7"/>
    <property type="match status" value="1"/>
</dbReference>
<dbReference type="PROSITE" id="PS50893">
    <property type="entry name" value="ABC_TRANSPORTER_2"/>
    <property type="match status" value="2"/>
</dbReference>
<feature type="transmembrane region" description="Helical" evidence="7">
    <location>
        <begin position="217"/>
        <end position="240"/>
    </location>
</feature>
<feature type="transmembrane region" description="Helical" evidence="7">
    <location>
        <begin position="1098"/>
        <end position="1118"/>
    </location>
</feature>
<dbReference type="PANTHER" id="PTHR19229:SF250">
    <property type="entry name" value="ABC TRANSPORTER DOMAIN-CONTAINING PROTEIN-RELATED"/>
    <property type="match status" value="1"/>
</dbReference>
<comment type="subcellular location">
    <subcellularLocation>
        <location evidence="1">Membrane</location>
        <topology evidence="1">Multi-pass membrane protein</topology>
    </subcellularLocation>
</comment>
<dbReference type="GO" id="GO:0016020">
    <property type="term" value="C:membrane"/>
    <property type="evidence" value="ECO:0007669"/>
    <property type="project" value="UniProtKB-SubCell"/>
</dbReference>
<feature type="domain" description="ABC transporter" evidence="8">
    <location>
        <begin position="467"/>
        <end position="698"/>
    </location>
</feature>
<dbReference type="GO" id="GO:0016887">
    <property type="term" value="F:ATP hydrolysis activity"/>
    <property type="evidence" value="ECO:0007669"/>
    <property type="project" value="InterPro"/>
</dbReference>
<keyword evidence="4" id="KW-0067">ATP-binding</keyword>
<dbReference type="SUPFAM" id="SSF52540">
    <property type="entry name" value="P-loop containing nucleoside triphosphate hydrolases"/>
    <property type="match status" value="2"/>
</dbReference>
<dbReference type="PANTHER" id="PTHR19229">
    <property type="entry name" value="ATP-BINDING CASSETTE TRANSPORTER SUBFAMILY A ABCA"/>
    <property type="match status" value="1"/>
</dbReference>
<dbReference type="InterPro" id="IPR027417">
    <property type="entry name" value="P-loop_NTPase"/>
</dbReference>
<dbReference type="SMART" id="SM00382">
    <property type="entry name" value="AAA"/>
    <property type="match status" value="2"/>
</dbReference>
<keyword evidence="6 7" id="KW-0472">Membrane</keyword>
<dbReference type="GO" id="GO:0005524">
    <property type="term" value="F:ATP binding"/>
    <property type="evidence" value="ECO:0007669"/>
    <property type="project" value="UniProtKB-KW"/>
</dbReference>
<protein>
    <submittedName>
        <fullName evidence="9">ABC transporter domain-containing protein</fullName>
    </submittedName>
</protein>
<comment type="caution">
    <text evidence="9">The sequence shown here is derived from an EMBL/GenBank/DDBJ whole genome shotgun (WGS) entry which is preliminary data.</text>
</comment>
<feature type="domain" description="ABC transporter" evidence="8">
    <location>
        <begin position="1272"/>
        <end position="1496"/>
    </location>
</feature>
<keyword evidence="5 7" id="KW-1133">Transmembrane helix</keyword>
<feature type="transmembrane region" description="Helical" evidence="7">
    <location>
        <begin position="388"/>
        <end position="412"/>
    </location>
</feature>
<dbReference type="InterPro" id="IPR013525">
    <property type="entry name" value="ABC2_TM"/>
</dbReference>
<evidence type="ECO:0000256" key="1">
    <source>
        <dbReference type="ARBA" id="ARBA00004141"/>
    </source>
</evidence>
<dbReference type="Proteomes" id="UP001201812">
    <property type="component" value="Unassembled WGS sequence"/>
</dbReference>
<evidence type="ECO:0000256" key="5">
    <source>
        <dbReference type="ARBA" id="ARBA00022989"/>
    </source>
</evidence>
<feature type="transmembrane region" description="Helical" evidence="7">
    <location>
        <begin position="1065"/>
        <end position="1086"/>
    </location>
</feature>
<feature type="transmembrane region" description="Helical" evidence="7">
    <location>
        <begin position="321"/>
        <end position="343"/>
    </location>
</feature>
<reference evidence="9" key="1">
    <citation type="submission" date="2022-01" db="EMBL/GenBank/DDBJ databases">
        <title>Genome Sequence Resource for Two Populations of Ditylenchus destructor, the Migratory Endoparasitic Phytonematode.</title>
        <authorList>
            <person name="Zhang H."/>
            <person name="Lin R."/>
            <person name="Xie B."/>
        </authorList>
    </citation>
    <scope>NUCLEOTIDE SEQUENCE</scope>
    <source>
        <strain evidence="9">BazhouSP</strain>
    </source>
</reference>
<feature type="transmembrane region" description="Helical" evidence="7">
    <location>
        <begin position="846"/>
        <end position="865"/>
    </location>
</feature>
<dbReference type="GO" id="GO:0140359">
    <property type="term" value="F:ABC-type transporter activity"/>
    <property type="evidence" value="ECO:0007669"/>
    <property type="project" value="InterPro"/>
</dbReference>
<dbReference type="PROSITE" id="PS00211">
    <property type="entry name" value="ABC_TRANSPORTER_1"/>
    <property type="match status" value="2"/>
</dbReference>
<evidence type="ECO:0000256" key="3">
    <source>
        <dbReference type="ARBA" id="ARBA00022741"/>
    </source>
</evidence>
<proteinExistence type="predicted"/>
<evidence type="ECO:0000313" key="9">
    <source>
        <dbReference type="EMBL" id="KAI1709099.1"/>
    </source>
</evidence>
<evidence type="ECO:0000256" key="2">
    <source>
        <dbReference type="ARBA" id="ARBA00022692"/>
    </source>
</evidence>
<dbReference type="InterPro" id="IPR003593">
    <property type="entry name" value="AAA+_ATPase"/>
</dbReference>
<dbReference type="Gene3D" id="3.40.50.300">
    <property type="entry name" value="P-loop containing nucleotide triphosphate hydrolases"/>
    <property type="match status" value="2"/>
</dbReference>
<dbReference type="CDD" id="cd03263">
    <property type="entry name" value="ABC_subfamily_A"/>
    <property type="match status" value="2"/>
</dbReference>
<feature type="transmembrane region" description="Helical" evidence="7">
    <location>
        <begin position="1022"/>
        <end position="1044"/>
    </location>
</feature>
<evidence type="ECO:0000313" key="10">
    <source>
        <dbReference type="Proteomes" id="UP001201812"/>
    </source>
</evidence>
<gene>
    <name evidence="9" type="ORF">DdX_11497</name>
</gene>
<dbReference type="FunFam" id="3.40.50.300:FF:001598">
    <property type="entry name" value="ABC transporter ced-7"/>
    <property type="match status" value="1"/>
</dbReference>
<organism evidence="9 10">
    <name type="scientific">Ditylenchus destructor</name>
    <dbReference type="NCBI Taxonomy" id="166010"/>
    <lineage>
        <taxon>Eukaryota</taxon>
        <taxon>Metazoa</taxon>
        <taxon>Ecdysozoa</taxon>
        <taxon>Nematoda</taxon>
        <taxon>Chromadorea</taxon>
        <taxon>Rhabditida</taxon>
        <taxon>Tylenchina</taxon>
        <taxon>Tylenchomorpha</taxon>
        <taxon>Sphaerularioidea</taxon>
        <taxon>Anguinidae</taxon>
        <taxon>Anguininae</taxon>
        <taxon>Ditylenchus</taxon>
    </lineage>
</organism>
<evidence type="ECO:0000256" key="6">
    <source>
        <dbReference type="ARBA" id="ARBA00023136"/>
    </source>
</evidence>
<dbReference type="Pfam" id="PF00005">
    <property type="entry name" value="ABC_tran"/>
    <property type="match status" value="2"/>
</dbReference>
<dbReference type="EMBL" id="JAKKPZ010000032">
    <property type="protein sequence ID" value="KAI1709099.1"/>
    <property type="molecule type" value="Genomic_DNA"/>
</dbReference>
<dbReference type="GO" id="GO:0005319">
    <property type="term" value="F:lipid transporter activity"/>
    <property type="evidence" value="ECO:0007669"/>
    <property type="project" value="TreeGrafter"/>
</dbReference>
<dbReference type="InterPro" id="IPR003439">
    <property type="entry name" value="ABC_transporter-like_ATP-bd"/>
</dbReference>
<dbReference type="Pfam" id="PF12698">
    <property type="entry name" value="ABC2_membrane_3"/>
    <property type="match status" value="2"/>
</dbReference>
<feature type="transmembrane region" description="Helical" evidence="7">
    <location>
        <begin position="1203"/>
        <end position="1224"/>
    </location>
</feature>
<keyword evidence="2 7" id="KW-0812">Transmembrane</keyword>